<name>A0ABN4YP82_SPOUR</name>
<dbReference type="InterPro" id="IPR021737">
    <property type="entry name" value="Phage_phiKZ_Orf197"/>
</dbReference>
<gene>
    <name evidence="2" type="ORF">SporoS204_06390</name>
</gene>
<evidence type="ECO:0008006" key="4">
    <source>
        <dbReference type="Google" id="ProtNLM"/>
    </source>
</evidence>
<feature type="transmembrane region" description="Helical" evidence="1">
    <location>
        <begin position="6"/>
        <end position="26"/>
    </location>
</feature>
<accession>A0ABN4YP82</accession>
<dbReference type="Proteomes" id="UP000192486">
    <property type="component" value="Chromosome"/>
</dbReference>
<evidence type="ECO:0000256" key="1">
    <source>
        <dbReference type="SAM" id="Phobius"/>
    </source>
</evidence>
<organism evidence="2 3">
    <name type="scientific">Sporosarcina ureae</name>
    <dbReference type="NCBI Taxonomy" id="1571"/>
    <lineage>
        <taxon>Bacteria</taxon>
        <taxon>Bacillati</taxon>
        <taxon>Bacillota</taxon>
        <taxon>Bacilli</taxon>
        <taxon>Bacillales</taxon>
        <taxon>Caryophanaceae</taxon>
        <taxon>Sporosarcina</taxon>
    </lineage>
</organism>
<proteinExistence type="predicted"/>
<evidence type="ECO:0000313" key="2">
    <source>
        <dbReference type="EMBL" id="ARF13803.1"/>
    </source>
</evidence>
<reference evidence="2 3" key="1">
    <citation type="submission" date="2016-04" db="EMBL/GenBank/DDBJ databases">
        <title>Comparative Genomics and Epigenetics of Sporosarcina ureae.</title>
        <authorList>
            <person name="Oliver A.S."/>
            <person name="Cooper K.K."/>
        </authorList>
    </citation>
    <scope>NUCLEOTIDE SEQUENCE [LARGE SCALE GENOMIC DNA]</scope>
    <source>
        <strain evidence="2 3">S204</strain>
    </source>
</reference>
<protein>
    <recommendedName>
        <fullName evidence="4">DUF3307 domain-containing protein</fullName>
    </recommendedName>
</protein>
<keyword evidence="1" id="KW-1133">Transmembrane helix</keyword>
<dbReference type="EMBL" id="CP015108">
    <property type="protein sequence ID" value="ARF13803.1"/>
    <property type="molecule type" value="Genomic_DNA"/>
</dbReference>
<sequence>MNLFSYLLLGHLVGDFLLQNTWMAMNKANKWMPLMTHCLVYTLSIFVAILISGFQVSWLAIVLIYVSHVFLDKRLFVFWWVRTIMGVKNPEGNWLMIVTDQIFHLLVLGSIIHFLY</sequence>
<dbReference type="RefSeq" id="WP_029054933.1">
    <property type="nucleotide sequence ID" value="NZ_CP015108.1"/>
</dbReference>
<evidence type="ECO:0000313" key="3">
    <source>
        <dbReference type="Proteomes" id="UP000192486"/>
    </source>
</evidence>
<feature type="transmembrane region" description="Helical" evidence="1">
    <location>
        <begin position="94"/>
        <end position="115"/>
    </location>
</feature>
<keyword evidence="1" id="KW-0812">Transmembrane</keyword>
<feature type="transmembrane region" description="Helical" evidence="1">
    <location>
        <begin position="38"/>
        <end position="66"/>
    </location>
</feature>
<keyword evidence="3" id="KW-1185">Reference proteome</keyword>
<dbReference type="Pfam" id="PF11750">
    <property type="entry name" value="DUF3307"/>
    <property type="match status" value="1"/>
</dbReference>
<keyword evidence="1" id="KW-0472">Membrane</keyword>